<dbReference type="PANTHER" id="PTHR47718">
    <property type="entry name" value="OS01G0519700 PROTEIN"/>
    <property type="match status" value="1"/>
</dbReference>
<dbReference type="PANTHER" id="PTHR47718:SF12">
    <property type="entry name" value="PROTEIN FAR1-RELATED SEQUENCE"/>
    <property type="match status" value="1"/>
</dbReference>
<proteinExistence type="predicted"/>
<comment type="caution">
    <text evidence="2">The sequence shown here is derived from an EMBL/GenBank/DDBJ whole genome shotgun (WGS) entry which is preliminary data.</text>
</comment>
<dbReference type="EMBL" id="LLXI01003849">
    <property type="protein sequence ID" value="PKY59921.1"/>
    <property type="molecule type" value="Genomic_DNA"/>
</dbReference>
<organism evidence="2 3">
    <name type="scientific">Rhizophagus irregularis</name>
    <dbReference type="NCBI Taxonomy" id="588596"/>
    <lineage>
        <taxon>Eukaryota</taxon>
        <taxon>Fungi</taxon>
        <taxon>Fungi incertae sedis</taxon>
        <taxon>Mucoromycota</taxon>
        <taxon>Glomeromycotina</taxon>
        <taxon>Glomeromycetes</taxon>
        <taxon>Glomerales</taxon>
        <taxon>Glomeraceae</taxon>
        <taxon>Rhizophagus</taxon>
    </lineage>
</organism>
<gene>
    <name evidence="2" type="ORF">RhiirA4_483067</name>
</gene>
<dbReference type="Proteomes" id="UP000234323">
    <property type="component" value="Unassembled WGS sequence"/>
</dbReference>
<dbReference type="VEuPathDB" id="FungiDB:FUN_008173"/>
<evidence type="ECO:0000259" key="1">
    <source>
        <dbReference type="Pfam" id="PF21056"/>
    </source>
</evidence>
<keyword evidence="3" id="KW-1185">Reference proteome</keyword>
<feature type="domain" description="ZSWIM1/3 RNaseH-like" evidence="1">
    <location>
        <begin position="129"/>
        <end position="209"/>
    </location>
</feature>
<evidence type="ECO:0000313" key="2">
    <source>
        <dbReference type="EMBL" id="PKY59921.1"/>
    </source>
</evidence>
<dbReference type="InterPro" id="IPR048324">
    <property type="entry name" value="ZSWIM1-3_RNaseH-like"/>
</dbReference>
<dbReference type="VEuPathDB" id="FungiDB:RhiirFUN_003093"/>
<dbReference type="AlphaFoldDB" id="A0A2I1HM24"/>
<evidence type="ECO:0000313" key="3">
    <source>
        <dbReference type="Proteomes" id="UP000234323"/>
    </source>
</evidence>
<dbReference type="VEuPathDB" id="FungiDB:RhiirFUN_003092"/>
<sequence length="325" mass="38276">MASYDESDGDSNNQPLELVSGLTFASWDGFKKWLDRFALKEGFNYKIRTSEKEQGILRRVAYECTKFGLHNPQITSDSTKRSLRFHKLIPKMLEDIEKYVNQGRMDFRSIFPLLRHDYPDQPIYKKTYTTQLDPISRKLSSLFWISPVQRELYSKYNDIIILDTTYNNTNRFQMMLCILTVIDNNYKTRIMASAIIEDETLDTYRWIFDIILTETGAIPWVYKQSINKHIHDKVDRATSLCDLLHSIKDHVKNEEHLEKFEIERNALPKVGMPMLNMRFFGQMDAVIKDFLMPVMLAGKQQSQMNQSVYYDANQIIEWQQFNGGK</sequence>
<reference evidence="2 3" key="1">
    <citation type="submission" date="2015-10" db="EMBL/GenBank/DDBJ databases">
        <title>Genome analyses suggest a sexual origin of heterokaryosis in a supposedly ancient asexual fungus.</title>
        <authorList>
            <person name="Ropars J."/>
            <person name="Sedzielewska K."/>
            <person name="Noel J."/>
            <person name="Charron P."/>
            <person name="Farinelli L."/>
            <person name="Marton T."/>
            <person name="Kruger M."/>
            <person name="Pelin A."/>
            <person name="Brachmann A."/>
            <person name="Corradi N."/>
        </authorList>
    </citation>
    <scope>NUCLEOTIDE SEQUENCE [LARGE SCALE GENOMIC DNA]</scope>
    <source>
        <strain evidence="2 3">A4</strain>
    </source>
</reference>
<accession>A0A2I1HM24</accession>
<dbReference type="Pfam" id="PF21056">
    <property type="entry name" value="ZSWIM1-3_RNaseH-like"/>
    <property type="match status" value="1"/>
</dbReference>
<name>A0A2I1HM24_9GLOM</name>
<dbReference type="VEuPathDB" id="FungiDB:FUN_021263"/>
<dbReference type="VEuPathDB" id="FungiDB:RhiirA1_542736"/>
<protein>
    <recommendedName>
        <fullName evidence="1">ZSWIM1/3 RNaseH-like domain-containing protein</fullName>
    </recommendedName>
</protein>